<sequence length="105" mass="11748">MPANGCPSTVGHRSFIKSTKYHNLVPLGSNCSLQLVRCHTSTSWGLTTLRLAERGRHSSKVHRFSELYVPPTATLASGPFDLRRLLWFFYGPPHSSIDHEDTLKA</sequence>
<organism evidence="1 2">
    <name type="scientific">Pararge aegeria aegeria</name>
    <dbReference type="NCBI Taxonomy" id="348720"/>
    <lineage>
        <taxon>Eukaryota</taxon>
        <taxon>Metazoa</taxon>
        <taxon>Ecdysozoa</taxon>
        <taxon>Arthropoda</taxon>
        <taxon>Hexapoda</taxon>
        <taxon>Insecta</taxon>
        <taxon>Pterygota</taxon>
        <taxon>Neoptera</taxon>
        <taxon>Endopterygota</taxon>
        <taxon>Lepidoptera</taxon>
        <taxon>Glossata</taxon>
        <taxon>Ditrysia</taxon>
        <taxon>Papilionoidea</taxon>
        <taxon>Nymphalidae</taxon>
        <taxon>Satyrinae</taxon>
        <taxon>Satyrini</taxon>
        <taxon>Parargina</taxon>
        <taxon>Pararge</taxon>
    </lineage>
</organism>
<evidence type="ECO:0000313" key="2">
    <source>
        <dbReference type="Proteomes" id="UP000838756"/>
    </source>
</evidence>
<protein>
    <submittedName>
        <fullName evidence="1">Jg11582 protein</fullName>
    </submittedName>
</protein>
<gene>
    <name evidence="1" type="primary">jg11582</name>
    <name evidence="1" type="ORF">PAEG_LOCUS17587</name>
</gene>
<dbReference type="AlphaFoldDB" id="A0A8S4RTG4"/>
<keyword evidence="2" id="KW-1185">Reference proteome</keyword>
<proteinExistence type="predicted"/>
<name>A0A8S4RTG4_9NEOP</name>
<comment type="caution">
    <text evidence="1">The sequence shown here is derived from an EMBL/GenBank/DDBJ whole genome shotgun (WGS) entry which is preliminary data.</text>
</comment>
<evidence type="ECO:0000313" key="1">
    <source>
        <dbReference type="EMBL" id="CAH2241132.1"/>
    </source>
</evidence>
<dbReference type="Proteomes" id="UP000838756">
    <property type="component" value="Unassembled WGS sequence"/>
</dbReference>
<reference evidence="1" key="1">
    <citation type="submission" date="2022-03" db="EMBL/GenBank/DDBJ databases">
        <authorList>
            <person name="Lindestad O."/>
        </authorList>
    </citation>
    <scope>NUCLEOTIDE SEQUENCE</scope>
</reference>
<accession>A0A8S4RTG4</accession>
<dbReference type="EMBL" id="CAKXAJ010025573">
    <property type="protein sequence ID" value="CAH2241132.1"/>
    <property type="molecule type" value="Genomic_DNA"/>
</dbReference>